<reference evidence="3 4" key="1">
    <citation type="journal article" date="2020" name="bioRxiv">
        <title>Sequence and annotation of 42 cannabis genomes reveals extensive copy number variation in cannabinoid synthesis and pathogen resistance genes.</title>
        <authorList>
            <person name="Mckernan K.J."/>
            <person name="Helbert Y."/>
            <person name="Kane L.T."/>
            <person name="Ebling H."/>
            <person name="Zhang L."/>
            <person name="Liu B."/>
            <person name="Eaton Z."/>
            <person name="Mclaughlin S."/>
            <person name="Kingan S."/>
            <person name="Baybayan P."/>
            <person name="Concepcion G."/>
            <person name="Jordan M."/>
            <person name="Riva A."/>
            <person name="Barbazuk W."/>
            <person name="Harkins T."/>
        </authorList>
    </citation>
    <scope>NUCLEOTIDE SEQUENCE [LARGE SCALE GENOMIC DNA]</scope>
    <source>
        <strain evidence="4">cv. Jamaican Lion 4</strain>
        <tissue evidence="3">Leaf</tissue>
    </source>
</reference>
<dbReference type="InterPro" id="IPR041694">
    <property type="entry name" value="ADH_N_2"/>
</dbReference>
<gene>
    <name evidence="3" type="ORF">G4B88_015884</name>
</gene>
<keyword evidence="1" id="KW-0560">Oxidoreductase</keyword>
<dbReference type="InterPro" id="IPR013149">
    <property type="entry name" value="ADH-like_C"/>
</dbReference>
<dbReference type="SMART" id="SM00829">
    <property type="entry name" value="PKS_ER"/>
    <property type="match status" value="1"/>
</dbReference>
<evidence type="ECO:0000256" key="1">
    <source>
        <dbReference type="ARBA" id="ARBA00023002"/>
    </source>
</evidence>
<sequence>MEVMNRYVTIKTQINGDPKESDFEIKCSSIVVSAQPGSNDVVLRNLYVSIDPYQINRLKTHSSSQNTSKNIYTHIMNLIEQVIDAYGVAKVVASGNPEFEKDDLVVGMINWGEYSVLKGETYMLRKLDTMGFPLSHHVGIFAFSGLTAYAGLFEVGKPKKGEKVFVSAAAGSIGHLSFKQIHANKNILVVIIMLQVELLKEKLGFDDAFNYKDESDLKSTLKKYFPNGIDIYFDNVGAEMLEAAVANMNTFGRIAACGVISEYTDTNKRAAPNMLDIVYKRIMMRGFLAADFLNIYPEFLSATVDHIRTGVFQTLEDISIGLESIPQAFLGLFHEPGSNDVVLKNLYVSIDPYQINRLKSYSSSQKTSSYVVVTIAPGEIISAYGVAKVVASGNPLYKEDDLVVGTTRWADYSVLKASEYVLRKLNSFDMGFPLSHQIGVFGFSGLTAYAGLFEVGKPKKGERVFVSAASGSVGHLVGQYAKLSGCYVVGCAGSKEKVGLLKEKLGFDDAFNYKDEPNLKSTLKKYFPDGIDIYFDNVGGKMLEAALANMNNFGRVVSCGTISEYTDPNNKEPPNINMHDMIYKRIMIQGFLATDFLTIFPDFLSATMNLIRLGRIKTLEDISTGLESIPQAFVGLFHGANAGKKIVTLVEN</sequence>
<evidence type="ECO:0000259" key="2">
    <source>
        <dbReference type="SMART" id="SM00829"/>
    </source>
</evidence>
<dbReference type="GO" id="GO:0016628">
    <property type="term" value="F:oxidoreductase activity, acting on the CH-CH group of donors, NAD or NADP as acceptor"/>
    <property type="evidence" value="ECO:0007669"/>
    <property type="project" value="InterPro"/>
</dbReference>
<dbReference type="Gene3D" id="3.40.50.720">
    <property type="entry name" value="NAD(P)-binding Rossmann-like Domain"/>
    <property type="match status" value="2"/>
</dbReference>
<dbReference type="InterPro" id="IPR020843">
    <property type="entry name" value="ER"/>
</dbReference>
<feature type="domain" description="Enoyl reductase (ER)" evidence="2">
    <location>
        <begin position="313"/>
        <end position="647"/>
    </location>
</feature>
<accession>A0A7J6G5P3</accession>
<evidence type="ECO:0000313" key="4">
    <source>
        <dbReference type="Proteomes" id="UP000583929"/>
    </source>
</evidence>
<organism evidence="3 4">
    <name type="scientific">Cannabis sativa</name>
    <name type="common">Hemp</name>
    <name type="synonym">Marijuana</name>
    <dbReference type="NCBI Taxonomy" id="3483"/>
    <lineage>
        <taxon>Eukaryota</taxon>
        <taxon>Viridiplantae</taxon>
        <taxon>Streptophyta</taxon>
        <taxon>Embryophyta</taxon>
        <taxon>Tracheophyta</taxon>
        <taxon>Spermatophyta</taxon>
        <taxon>Magnoliopsida</taxon>
        <taxon>eudicotyledons</taxon>
        <taxon>Gunneridae</taxon>
        <taxon>Pentapetalae</taxon>
        <taxon>rosids</taxon>
        <taxon>fabids</taxon>
        <taxon>Rosales</taxon>
        <taxon>Cannabaceae</taxon>
        <taxon>Cannabis</taxon>
    </lineage>
</organism>
<proteinExistence type="predicted"/>
<dbReference type="SUPFAM" id="SSF51735">
    <property type="entry name" value="NAD(P)-binding Rossmann-fold domains"/>
    <property type="match status" value="2"/>
</dbReference>
<dbReference type="Pfam" id="PF00107">
    <property type="entry name" value="ADH_zinc_N"/>
    <property type="match status" value="2"/>
</dbReference>
<dbReference type="PANTHER" id="PTHR43205">
    <property type="entry name" value="PROSTAGLANDIN REDUCTASE"/>
    <property type="match status" value="1"/>
</dbReference>
<dbReference type="InterPro" id="IPR045010">
    <property type="entry name" value="MDR_fam"/>
</dbReference>
<dbReference type="Pfam" id="PF16884">
    <property type="entry name" value="ADH_N_2"/>
    <property type="match status" value="2"/>
</dbReference>
<dbReference type="AlphaFoldDB" id="A0A7J6G5P3"/>
<dbReference type="FunFam" id="3.40.50.720:FF:000121">
    <property type="entry name" value="Prostaglandin reductase 2"/>
    <property type="match status" value="1"/>
</dbReference>
<dbReference type="Gene3D" id="3.90.180.10">
    <property type="entry name" value="Medium-chain alcohol dehydrogenases, catalytic domain"/>
    <property type="match status" value="2"/>
</dbReference>
<dbReference type="InterPro" id="IPR011032">
    <property type="entry name" value="GroES-like_sf"/>
</dbReference>
<evidence type="ECO:0000313" key="3">
    <source>
        <dbReference type="EMBL" id="KAF4378313.1"/>
    </source>
</evidence>
<dbReference type="InterPro" id="IPR036291">
    <property type="entry name" value="NAD(P)-bd_dom_sf"/>
</dbReference>
<name>A0A7J6G5P3_CANSA</name>
<dbReference type="Proteomes" id="UP000583929">
    <property type="component" value="Unassembled WGS sequence"/>
</dbReference>
<dbReference type="PANTHER" id="PTHR43205:SF12">
    <property type="entry name" value="OS06G0602900 PROTEIN"/>
    <property type="match status" value="1"/>
</dbReference>
<protein>
    <recommendedName>
        <fullName evidence="2">Enoyl reductase (ER) domain-containing protein</fullName>
    </recommendedName>
</protein>
<comment type="caution">
    <text evidence="3">The sequence shown here is derived from an EMBL/GenBank/DDBJ whole genome shotgun (WGS) entry which is preliminary data.</text>
</comment>
<dbReference type="SUPFAM" id="SSF50129">
    <property type="entry name" value="GroES-like"/>
    <property type="match status" value="2"/>
</dbReference>
<dbReference type="EMBL" id="JAATIQ010000138">
    <property type="protein sequence ID" value="KAF4378313.1"/>
    <property type="molecule type" value="Genomic_DNA"/>
</dbReference>
<keyword evidence="4" id="KW-1185">Reference proteome</keyword>